<name>A0AAJ6VNR1_9HYME</name>
<dbReference type="InterPro" id="IPR019734">
    <property type="entry name" value="TPR_rpt"/>
</dbReference>
<dbReference type="RefSeq" id="XP_011495663.1">
    <property type="nucleotide sequence ID" value="XM_011497361.1"/>
</dbReference>
<reference evidence="11" key="1">
    <citation type="submission" date="2025-08" db="UniProtKB">
        <authorList>
            <consortium name="RefSeq"/>
        </authorList>
    </citation>
    <scope>IDENTIFICATION</scope>
</reference>
<dbReference type="Gene3D" id="1.20.1280.50">
    <property type="match status" value="1"/>
</dbReference>
<dbReference type="PANTHER" id="PTHR12874:SF29">
    <property type="entry name" value="F-BOX ONLY PROTEIN 9"/>
    <property type="match status" value="1"/>
</dbReference>
<evidence type="ECO:0000256" key="4">
    <source>
        <dbReference type="ARBA" id="ARBA00022490"/>
    </source>
</evidence>
<dbReference type="PANTHER" id="PTHR12874">
    <property type="entry name" value="F-BOX ONLY PROTEIN 48-RELATED"/>
    <property type="match status" value="1"/>
</dbReference>
<proteinExistence type="predicted"/>
<keyword evidence="4" id="KW-0963">Cytoplasm</keyword>
<sequence length="369" mass="43529">MAKTLFLQGIENEQSGRLYEAIQFYRRAVQLVPDIEFRLYESTKPKLRENIDSDEKLTLETSFHDNGVDLQELDGEENDGDILGRLAKVIGKNGCVCSPHLEQSSTHISALPMEIVFYILRWVVSSDLDIRSLEMIAKVCRGLYVCARDAEIWRMACVRVWGVKCGTFEPKYLSWRDMYMQRPRLQFNGCYISKTTYIRHGENSFQDQFYKPWHLVSYFRYLRFFPEGKVLMLTSTDEPQNCVNSLKFRDPRNNSILIGHYRLRDNCVSLVLKRQEINKMNSTSEMSSRRRKHLEPVHDSGEQTFHVEFEIQSYHKRRNSQLSWLCYVIYTKYKNGQEIPTELSLGGKYPPFRFHRVKSYTQKSEFPLQ</sequence>
<evidence type="ECO:0000313" key="10">
    <source>
        <dbReference type="Proteomes" id="UP000695007"/>
    </source>
</evidence>
<dbReference type="GO" id="GO:0019005">
    <property type="term" value="C:SCF ubiquitin ligase complex"/>
    <property type="evidence" value="ECO:0007669"/>
    <property type="project" value="TreeGrafter"/>
</dbReference>
<dbReference type="AlphaFoldDB" id="A0AAJ6VNR1"/>
<dbReference type="InterPro" id="IPR045464">
    <property type="entry name" value="Hrt3/FBXO9_C"/>
</dbReference>
<dbReference type="Proteomes" id="UP000695007">
    <property type="component" value="Unplaced"/>
</dbReference>
<accession>A0AAJ6VNR1</accession>
<dbReference type="GeneID" id="105360461"/>
<feature type="repeat" description="TPR" evidence="7">
    <location>
        <begin position="2"/>
        <end position="35"/>
    </location>
</feature>
<evidence type="ECO:0000256" key="5">
    <source>
        <dbReference type="ARBA" id="ARBA00022786"/>
    </source>
</evidence>
<protein>
    <recommendedName>
        <fullName evidence="3">F-box only protein 9</fullName>
    </recommendedName>
</protein>
<organism evidence="10 11">
    <name type="scientific">Ceratosolen solmsi marchali</name>
    <dbReference type="NCBI Taxonomy" id="326594"/>
    <lineage>
        <taxon>Eukaryota</taxon>
        <taxon>Metazoa</taxon>
        <taxon>Ecdysozoa</taxon>
        <taxon>Arthropoda</taxon>
        <taxon>Hexapoda</taxon>
        <taxon>Insecta</taxon>
        <taxon>Pterygota</taxon>
        <taxon>Neoptera</taxon>
        <taxon>Endopterygota</taxon>
        <taxon>Hymenoptera</taxon>
        <taxon>Apocrita</taxon>
        <taxon>Proctotrupomorpha</taxon>
        <taxon>Chalcidoidea</taxon>
        <taxon>Agaonidae</taxon>
        <taxon>Agaoninae</taxon>
        <taxon>Ceratosolen</taxon>
    </lineage>
</organism>
<keyword evidence="6 7" id="KW-0802">TPR repeat</keyword>
<dbReference type="SUPFAM" id="SSF81383">
    <property type="entry name" value="F-box domain"/>
    <property type="match status" value="1"/>
</dbReference>
<comment type="pathway">
    <text evidence="2">Protein modification; protein ubiquitination.</text>
</comment>
<evidence type="ECO:0000313" key="11">
    <source>
        <dbReference type="RefSeq" id="XP_011495663.1"/>
    </source>
</evidence>
<evidence type="ECO:0000259" key="9">
    <source>
        <dbReference type="Pfam" id="PF19270"/>
    </source>
</evidence>
<evidence type="ECO:0000256" key="7">
    <source>
        <dbReference type="PROSITE-ProRule" id="PRU00339"/>
    </source>
</evidence>
<dbReference type="Pfam" id="PF19270">
    <property type="entry name" value="FBO_C"/>
    <property type="match status" value="1"/>
</dbReference>
<dbReference type="FunFam" id="1.20.1280.50:FF:000012">
    <property type="entry name" value="F-box only protein 9"/>
    <property type="match status" value="1"/>
</dbReference>
<dbReference type="Pfam" id="PF12937">
    <property type="entry name" value="F-box-like"/>
    <property type="match status" value="1"/>
</dbReference>
<keyword evidence="10" id="KW-1185">Reference proteome</keyword>
<feature type="domain" description="F-box protein Hrt3/FBXO9 C-terminal" evidence="9">
    <location>
        <begin position="174"/>
        <end position="280"/>
    </location>
</feature>
<feature type="domain" description="F-box" evidence="8">
    <location>
        <begin position="108"/>
        <end position="158"/>
    </location>
</feature>
<evidence type="ECO:0000256" key="3">
    <source>
        <dbReference type="ARBA" id="ARBA00019775"/>
    </source>
</evidence>
<comment type="subcellular location">
    <subcellularLocation>
        <location evidence="1">Cytoplasm</location>
    </subcellularLocation>
</comment>
<keyword evidence="5" id="KW-0833">Ubl conjugation pathway</keyword>
<dbReference type="InterPro" id="IPR001810">
    <property type="entry name" value="F-box_dom"/>
</dbReference>
<evidence type="ECO:0000256" key="6">
    <source>
        <dbReference type="ARBA" id="ARBA00022803"/>
    </source>
</evidence>
<evidence type="ECO:0000259" key="8">
    <source>
        <dbReference type="Pfam" id="PF12937"/>
    </source>
</evidence>
<gene>
    <name evidence="11" type="primary">LOC105360461</name>
</gene>
<dbReference type="InterPro" id="IPR036047">
    <property type="entry name" value="F-box-like_dom_sf"/>
</dbReference>
<evidence type="ECO:0000256" key="2">
    <source>
        <dbReference type="ARBA" id="ARBA00004906"/>
    </source>
</evidence>
<evidence type="ECO:0000256" key="1">
    <source>
        <dbReference type="ARBA" id="ARBA00004496"/>
    </source>
</evidence>
<dbReference type="CDD" id="cd22089">
    <property type="entry name" value="F-box_FBXO9"/>
    <property type="match status" value="1"/>
</dbReference>
<dbReference type="GO" id="GO:0005737">
    <property type="term" value="C:cytoplasm"/>
    <property type="evidence" value="ECO:0007669"/>
    <property type="project" value="UniProtKB-SubCell"/>
</dbReference>
<dbReference type="PROSITE" id="PS50005">
    <property type="entry name" value="TPR"/>
    <property type="match status" value="1"/>
</dbReference>
<dbReference type="GO" id="GO:0031146">
    <property type="term" value="P:SCF-dependent proteasomal ubiquitin-dependent protein catabolic process"/>
    <property type="evidence" value="ECO:0007669"/>
    <property type="project" value="TreeGrafter"/>
</dbReference>
<dbReference type="KEGG" id="csol:105360461"/>